<protein>
    <recommendedName>
        <fullName evidence="2">PAS fold-4 domain-containing protein</fullName>
    </recommendedName>
</protein>
<accession>A0AB37UBM8</accession>
<name>A0AB37UBM8_9CYAN</name>
<feature type="transmembrane region" description="Helical" evidence="1">
    <location>
        <begin position="63"/>
        <end position="83"/>
    </location>
</feature>
<dbReference type="RefSeq" id="WP_127024555.1">
    <property type="nucleotide sequence ID" value="NZ_JAVKZF010000002.1"/>
</dbReference>
<feature type="domain" description="PAS fold-4" evidence="2">
    <location>
        <begin position="303"/>
        <end position="403"/>
    </location>
</feature>
<feature type="transmembrane region" description="Helical" evidence="1">
    <location>
        <begin position="103"/>
        <end position="125"/>
    </location>
</feature>
<dbReference type="SUPFAM" id="SSF55785">
    <property type="entry name" value="PYP-like sensor domain (PAS domain)"/>
    <property type="match status" value="1"/>
</dbReference>
<keyword evidence="1" id="KW-0812">Transmembrane</keyword>
<dbReference type="Gene3D" id="3.30.450.20">
    <property type="entry name" value="PAS domain"/>
    <property type="match status" value="1"/>
</dbReference>
<feature type="transmembrane region" description="Helical" evidence="1">
    <location>
        <begin position="145"/>
        <end position="170"/>
    </location>
</feature>
<dbReference type="Proteomes" id="UP000282574">
    <property type="component" value="Unassembled WGS sequence"/>
</dbReference>
<proteinExistence type="predicted"/>
<dbReference type="InterPro" id="IPR013656">
    <property type="entry name" value="PAS_4"/>
</dbReference>
<evidence type="ECO:0000259" key="2">
    <source>
        <dbReference type="Pfam" id="PF08448"/>
    </source>
</evidence>
<evidence type="ECO:0000256" key="1">
    <source>
        <dbReference type="SAM" id="Phobius"/>
    </source>
</evidence>
<organism evidence="3 4">
    <name type="scientific">Chroococcidiopsis cubana SAG 39.79</name>
    <dbReference type="NCBI Taxonomy" id="388085"/>
    <lineage>
        <taxon>Bacteria</taxon>
        <taxon>Bacillati</taxon>
        <taxon>Cyanobacteriota</taxon>
        <taxon>Cyanophyceae</taxon>
        <taxon>Chroococcidiopsidales</taxon>
        <taxon>Chroococcidiopsidaceae</taxon>
        <taxon>Chroococcidiopsis</taxon>
    </lineage>
</organism>
<comment type="caution">
    <text evidence="3">The sequence shown here is derived from an EMBL/GenBank/DDBJ whole genome shotgun (WGS) entry which is preliminary data.</text>
</comment>
<feature type="transmembrane region" description="Helical" evidence="1">
    <location>
        <begin position="12"/>
        <end position="32"/>
    </location>
</feature>
<sequence length="413" mass="45731">MKVEFRKLHRQLAPILFLPLLASALTGVAYRLGKSWFGVSTSVGDVLMTIHQGEYLGKRLVPIYIILISLGILGMSVTGTHLLDRRSSDRELAKSNIRNIHRLLALILLLPLSISAETGLAYTIARDWLGLSREKIGFLLEIHQGLYLGGTFSNFYILLLGSGLVVLLIAGIRMTSLIGSQIPRQQPQQSPVQTLSPSALADTVALLRRQAWLGLILFLTVFCSALYGITSRVVLKEYNVAVSNVSPSNFSAQDLLIPIGILGLVCGVLGAIVVEKLIQNWRRQKEVQSALYESETASSTILRALPDSILRMKQDGTCLSYMPAKEANSFTLNGDILGKNVNEFLPAETAQQLLEYARLALRTGATQIFQFPVSFKNKQHYQEARISTIGDKEFLIVFRDLANLEQHKVEQNQ</sequence>
<dbReference type="InterPro" id="IPR036259">
    <property type="entry name" value="MFS_trans_sf"/>
</dbReference>
<dbReference type="InterPro" id="IPR035965">
    <property type="entry name" value="PAS-like_dom_sf"/>
</dbReference>
<keyword evidence="4" id="KW-1185">Reference proteome</keyword>
<evidence type="ECO:0000313" key="3">
    <source>
        <dbReference type="EMBL" id="RUT04892.1"/>
    </source>
</evidence>
<dbReference type="EMBL" id="RSCK01000082">
    <property type="protein sequence ID" value="RUT04892.1"/>
    <property type="molecule type" value="Genomic_DNA"/>
</dbReference>
<keyword evidence="1" id="KW-0472">Membrane</keyword>
<feature type="transmembrane region" description="Helical" evidence="1">
    <location>
        <begin position="212"/>
        <end position="235"/>
    </location>
</feature>
<dbReference type="Pfam" id="PF08448">
    <property type="entry name" value="PAS_4"/>
    <property type="match status" value="1"/>
</dbReference>
<gene>
    <name evidence="3" type="ORF">DSM107010_56890</name>
</gene>
<evidence type="ECO:0000313" key="4">
    <source>
        <dbReference type="Proteomes" id="UP000282574"/>
    </source>
</evidence>
<dbReference type="SUPFAM" id="SSF103473">
    <property type="entry name" value="MFS general substrate transporter"/>
    <property type="match status" value="1"/>
</dbReference>
<keyword evidence="1" id="KW-1133">Transmembrane helix</keyword>
<feature type="transmembrane region" description="Helical" evidence="1">
    <location>
        <begin position="255"/>
        <end position="274"/>
    </location>
</feature>
<reference evidence="3 4" key="1">
    <citation type="journal article" date="2019" name="Genome Biol. Evol.">
        <title>Day and night: Metabolic profiles and evolutionary relationships of six axenic non-marine cyanobacteria.</title>
        <authorList>
            <person name="Will S.E."/>
            <person name="Henke P."/>
            <person name="Boedeker C."/>
            <person name="Huang S."/>
            <person name="Brinkmann H."/>
            <person name="Rohde M."/>
            <person name="Jarek M."/>
            <person name="Friedl T."/>
            <person name="Seufert S."/>
            <person name="Schumacher M."/>
            <person name="Overmann J."/>
            <person name="Neumann-Schaal M."/>
            <person name="Petersen J."/>
        </authorList>
    </citation>
    <scope>NUCLEOTIDE SEQUENCE [LARGE SCALE GENOMIC DNA]</scope>
    <source>
        <strain evidence="3 4">SAG 39.79</strain>
    </source>
</reference>
<dbReference type="AlphaFoldDB" id="A0AB37UBM8"/>